<dbReference type="Proteomes" id="UP000749559">
    <property type="component" value="Unassembled WGS sequence"/>
</dbReference>
<proteinExistence type="inferred from homology"/>
<dbReference type="Gene3D" id="1.10.520.10">
    <property type="match status" value="1"/>
</dbReference>
<dbReference type="PROSITE" id="PS50873">
    <property type="entry name" value="PEROXIDASE_4"/>
    <property type="match status" value="1"/>
</dbReference>
<dbReference type="GO" id="GO:0034599">
    <property type="term" value="P:cellular response to oxidative stress"/>
    <property type="evidence" value="ECO:0007669"/>
    <property type="project" value="InterPro"/>
</dbReference>
<comment type="similarity">
    <text evidence="6">Belongs to the peroxidase family.</text>
</comment>
<organism evidence="7 8">
    <name type="scientific">Owenia fusiformis</name>
    <name type="common">Polychaete worm</name>
    <dbReference type="NCBI Taxonomy" id="6347"/>
    <lineage>
        <taxon>Eukaryota</taxon>
        <taxon>Metazoa</taxon>
        <taxon>Spiralia</taxon>
        <taxon>Lophotrochozoa</taxon>
        <taxon>Annelida</taxon>
        <taxon>Polychaeta</taxon>
        <taxon>Sedentaria</taxon>
        <taxon>Canalipalpata</taxon>
        <taxon>Sabellida</taxon>
        <taxon>Oweniida</taxon>
        <taxon>Oweniidae</taxon>
        <taxon>Owenia</taxon>
    </lineage>
</organism>
<gene>
    <name evidence="7" type="ORF">OFUS_LOCUS12625</name>
</gene>
<protein>
    <submittedName>
        <fullName evidence="7">Uncharacterized protein</fullName>
    </submittedName>
</protein>
<keyword evidence="2" id="KW-0349">Heme</keyword>
<dbReference type="GO" id="GO:0020037">
    <property type="term" value="F:heme binding"/>
    <property type="evidence" value="ECO:0007669"/>
    <property type="project" value="InterPro"/>
</dbReference>
<evidence type="ECO:0000256" key="3">
    <source>
        <dbReference type="ARBA" id="ARBA00022723"/>
    </source>
</evidence>
<keyword evidence="4" id="KW-0560">Oxidoreductase</keyword>
<evidence type="ECO:0000256" key="4">
    <source>
        <dbReference type="ARBA" id="ARBA00023002"/>
    </source>
</evidence>
<evidence type="ECO:0000256" key="6">
    <source>
        <dbReference type="RuleBase" id="RU004241"/>
    </source>
</evidence>
<dbReference type="PANTHER" id="PTHR31356">
    <property type="entry name" value="THYLAKOID LUMENAL 29 KDA PROTEIN, CHLOROPLASTIC-RELATED"/>
    <property type="match status" value="1"/>
</dbReference>
<evidence type="ECO:0000256" key="1">
    <source>
        <dbReference type="ARBA" id="ARBA00022559"/>
    </source>
</evidence>
<dbReference type="AlphaFoldDB" id="A0A8J1U0Q2"/>
<keyword evidence="8" id="KW-1185">Reference proteome</keyword>
<dbReference type="GO" id="GO:0042744">
    <property type="term" value="P:hydrogen peroxide catabolic process"/>
    <property type="evidence" value="ECO:0007669"/>
    <property type="project" value="TreeGrafter"/>
</dbReference>
<reference evidence="7" key="1">
    <citation type="submission" date="2022-03" db="EMBL/GenBank/DDBJ databases">
        <authorList>
            <person name="Martin C."/>
        </authorList>
    </citation>
    <scope>NUCLEOTIDE SEQUENCE</scope>
</reference>
<comment type="caution">
    <text evidence="7">The sequence shown here is derived from an EMBL/GenBank/DDBJ whole genome shotgun (WGS) entry which is preliminary data.</text>
</comment>
<dbReference type="InterPro" id="IPR010255">
    <property type="entry name" value="Haem_peroxidase_sf"/>
</dbReference>
<evidence type="ECO:0000256" key="2">
    <source>
        <dbReference type="ARBA" id="ARBA00022617"/>
    </source>
</evidence>
<dbReference type="InterPro" id="IPR044831">
    <property type="entry name" value="Ccp1-like"/>
</dbReference>
<dbReference type="SUPFAM" id="SSF48113">
    <property type="entry name" value="Heme-dependent peroxidases"/>
    <property type="match status" value="1"/>
</dbReference>
<dbReference type="Gene3D" id="1.10.420.10">
    <property type="entry name" value="Peroxidase, domain 2"/>
    <property type="match status" value="1"/>
</dbReference>
<evidence type="ECO:0000313" key="8">
    <source>
        <dbReference type="Proteomes" id="UP000749559"/>
    </source>
</evidence>
<sequence>MQYKLYFAIGIIFSISGFTESLSKTKEKEIKDDIVQLIEINVNPKGELHFIAGFVRVAFHDCVGGCDGCLNLRDSNNAGLDVYVEPLETVYAKYNTDLTRADFWQLVGITAIERSARNCRACIRPKLVFETGRKDCADSPDYKGLRTFPMGGGHADINSGMIFLENAFGLPRTDPKLATALIGAHSLGESHASASGWNGRWTQNPDQITNRYYKNLIKLRWSQIDLNKGKPGVDPIYQWQPGKFHSKKQNIFDKRKKGVMMLNADLAFAKNLSTDATGLSGCPVSSKCKDQPDTAEWVRKYADNATLWEENFAIAYMMMIRTGYNATDLHATTAP</sequence>
<dbReference type="InterPro" id="IPR002016">
    <property type="entry name" value="Haem_peroxidase"/>
</dbReference>
<dbReference type="OrthoDB" id="10047624at2759"/>
<dbReference type="Pfam" id="PF00141">
    <property type="entry name" value="peroxidase"/>
    <property type="match status" value="1"/>
</dbReference>
<name>A0A8J1U0Q2_OWEFU</name>
<keyword evidence="1" id="KW-0575">Peroxidase</keyword>
<dbReference type="GO" id="GO:0046872">
    <property type="term" value="F:metal ion binding"/>
    <property type="evidence" value="ECO:0007669"/>
    <property type="project" value="UniProtKB-KW"/>
</dbReference>
<keyword evidence="5" id="KW-0408">Iron</keyword>
<keyword evidence="3" id="KW-0479">Metal-binding</keyword>
<evidence type="ECO:0000313" key="7">
    <source>
        <dbReference type="EMBL" id="CAH1786800.1"/>
    </source>
</evidence>
<evidence type="ECO:0000256" key="5">
    <source>
        <dbReference type="ARBA" id="ARBA00023004"/>
    </source>
</evidence>
<dbReference type="EMBL" id="CAIIXF020000006">
    <property type="protein sequence ID" value="CAH1786800.1"/>
    <property type="molecule type" value="Genomic_DNA"/>
</dbReference>
<accession>A0A8J1U0Q2</accession>
<dbReference type="GO" id="GO:0000302">
    <property type="term" value="P:response to reactive oxygen species"/>
    <property type="evidence" value="ECO:0007669"/>
    <property type="project" value="TreeGrafter"/>
</dbReference>
<dbReference type="PRINTS" id="PR00458">
    <property type="entry name" value="PEROXIDASE"/>
</dbReference>
<dbReference type="GO" id="GO:0004601">
    <property type="term" value="F:peroxidase activity"/>
    <property type="evidence" value="ECO:0007669"/>
    <property type="project" value="UniProtKB-KW"/>
</dbReference>
<dbReference type="PANTHER" id="PTHR31356:SF36">
    <property type="entry name" value="L-ASCORBATE PEROXIDASE 3"/>
    <property type="match status" value="1"/>
</dbReference>